<evidence type="ECO:0000256" key="1">
    <source>
        <dbReference type="ARBA" id="ARBA00004651"/>
    </source>
</evidence>
<evidence type="ECO:0000256" key="7">
    <source>
        <dbReference type="SAM" id="Phobius"/>
    </source>
</evidence>
<feature type="transmembrane region" description="Helical" evidence="7">
    <location>
        <begin position="79"/>
        <end position="98"/>
    </location>
</feature>
<dbReference type="GO" id="GO:0005886">
    <property type="term" value="C:plasma membrane"/>
    <property type="evidence" value="ECO:0007669"/>
    <property type="project" value="UniProtKB-SubCell"/>
</dbReference>
<dbReference type="RefSeq" id="WP_188675389.1">
    <property type="nucleotide sequence ID" value="NZ_BMGP01000002.1"/>
</dbReference>
<dbReference type="EMBL" id="BMGP01000002">
    <property type="protein sequence ID" value="GGF20428.1"/>
    <property type="molecule type" value="Genomic_DNA"/>
</dbReference>
<feature type="transmembrane region" description="Helical" evidence="7">
    <location>
        <begin position="246"/>
        <end position="269"/>
    </location>
</feature>
<evidence type="ECO:0000313" key="9">
    <source>
        <dbReference type="EMBL" id="GGF20428.1"/>
    </source>
</evidence>
<feature type="transmembrane region" description="Helical" evidence="7">
    <location>
        <begin position="169"/>
        <end position="188"/>
    </location>
</feature>
<feature type="transmembrane region" description="Helical" evidence="7">
    <location>
        <begin position="45"/>
        <end position="67"/>
    </location>
</feature>
<comment type="subcellular location">
    <subcellularLocation>
        <location evidence="1">Cell membrane</location>
        <topology evidence="1">Multi-pass membrane protein</topology>
    </subcellularLocation>
</comment>
<keyword evidence="10" id="KW-1185">Reference proteome</keyword>
<dbReference type="InterPro" id="IPR011701">
    <property type="entry name" value="MFS"/>
</dbReference>
<evidence type="ECO:0000256" key="3">
    <source>
        <dbReference type="ARBA" id="ARBA00022475"/>
    </source>
</evidence>
<dbReference type="AlphaFoldDB" id="A0A917EV20"/>
<evidence type="ECO:0000256" key="5">
    <source>
        <dbReference type="ARBA" id="ARBA00022989"/>
    </source>
</evidence>
<feature type="transmembrane region" description="Helical" evidence="7">
    <location>
        <begin position="104"/>
        <end position="126"/>
    </location>
</feature>
<dbReference type="InterPro" id="IPR036259">
    <property type="entry name" value="MFS_trans_sf"/>
</dbReference>
<evidence type="ECO:0000259" key="8">
    <source>
        <dbReference type="PROSITE" id="PS50850"/>
    </source>
</evidence>
<dbReference type="InterPro" id="IPR020846">
    <property type="entry name" value="MFS_dom"/>
</dbReference>
<dbReference type="Pfam" id="PF07690">
    <property type="entry name" value="MFS_1"/>
    <property type="match status" value="1"/>
</dbReference>
<gene>
    <name evidence="9" type="ORF">GCM10011399_12530</name>
</gene>
<dbReference type="PANTHER" id="PTHR23517:SF13">
    <property type="entry name" value="MAJOR FACILITATOR SUPERFAMILY MFS_1"/>
    <property type="match status" value="1"/>
</dbReference>
<sequence length="403" mass="41518">MTLSPRRFARRGSFWASAAVLALCLWSSGAPSVLYPTYAGEWHLSSIVITTVFATYPVALLIGLLLFGNISDAIGRRRAMLIGITLIFVSGALFVFALDVGWLYVGRVLQGAGTAFALGAASASLVENNTSSNPRLASSLTTASTALGLTLALIVSGTLAQYAPWPEQLSFIVLSVLSVVVFAAVYLMPQAAPDARAAWRPQSIRVPRGSVRVFVLATLAVSLAFAVGSVFLSLGSSFAKDLTGTTNLLVIGALLAVSSIMIGTTAIVLQRIHAHLAVIVGAIITVAGLALLELVASSGSVALVLIWCVVGGIGYSLAFMGGLQLIGRVTAPEHRGATLSTLYLFAYVFQAATSVGAGVLATGLGLAASVDVVAPLVAILAVVVGVLGLVDWRIRARAGVVLA</sequence>
<name>A0A917EV20_9MICO</name>
<feature type="transmembrane region" description="Helical" evidence="7">
    <location>
        <begin position="302"/>
        <end position="323"/>
    </location>
</feature>
<comment type="caution">
    <text evidence="9">The sequence shown here is derived from an EMBL/GenBank/DDBJ whole genome shotgun (WGS) entry which is preliminary data.</text>
</comment>
<organism evidence="9 10">
    <name type="scientific">Subtercola lobariae</name>
    <dbReference type="NCBI Taxonomy" id="1588641"/>
    <lineage>
        <taxon>Bacteria</taxon>
        <taxon>Bacillati</taxon>
        <taxon>Actinomycetota</taxon>
        <taxon>Actinomycetes</taxon>
        <taxon>Micrococcales</taxon>
        <taxon>Microbacteriaceae</taxon>
        <taxon>Subtercola</taxon>
    </lineage>
</organism>
<evidence type="ECO:0000256" key="2">
    <source>
        <dbReference type="ARBA" id="ARBA00022448"/>
    </source>
</evidence>
<feature type="domain" description="Major facilitator superfamily (MFS) profile" evidence="8">
    <location>
        <begin position="1"/>
        <end position="393"/>
    </location>
</feature>
<keyword evidence="6 7" id="KW-0472">Membrane</keyword>
<feature type="transmembrane region" description="Helical" evidence="7">
    <location>
        <begin position="344"/>
        <end position="366"/>
    </location>
</feature>
<protein>
    <submittedName>
        <fullName evidence="9">MFS transporter</fullName>
    </submittedName>
</protein>
<evidence type="ECO:0000256" key="6">
    <source>
        <dbReference type="ARBA" id="ARBA00023136"/>
    </source>
</evidence>
<feature type="transmembrane region" description="Helical" evidence="7">
    <location>
        <begin position="209"/>
        <end position="234"/>
    </location>
</feature>
<keyword evidence="2" id="KW-0813">Transport</keyword>
<dbReference type="Proteomes" id="UP000598775">
    <property type="component" value="Unassembled WGS sequence"/>
</dbReference>
<proteinExistence type="predicted"/>
<reference evidence="9 10" key="1">
    <citation type="journal article" date="2014" name="Int. J. Syst. Evol. Microbiol.">
        <title>Complete genome sequence of Corynebacterium casei LMG S-19264T (=DSM 44701T), isolated from a smear-ripened cheese.</title>
        <authorList>
            <consortium name="US DOE Joint Genome Institute (JGI-PGF)"/>
            <person name="Walter F."/>
            <person name="Albersmeier A."/>
            <person name="Kalinowski J."/>
            <person name="Ruckert C."/>
        </authorList>
    </citation>
    <scope>NUCLEOTIDE SEQUENCE [LARGE SCALE GENOMIC DNA]</scope>
    <source>
        <strain evidence="9 10">CGMCC 1.12976</strain>
    </source>
</reference>
<dbReference type="PANTHER" id="PTHR23517">
    <property type="entry name" value="RESISTANCE PROTEIN MDTM, PUTATIVE-RELATED-RELATED"/>
    <property type="match status" value="1"/>
</dbReference>
<feature type="transmembrane region" description="Helical" evidence="7">
    <location>
        <begin position="372"/>
        <end position="390"/>
    </location>
</feature>
<dbReference type="SUPFAM" id="SSF103473">
    <property type="entry name" value="MFS general substrate transporter"/>
    <property type="match status" value="1"/>
</dbReference>
<dbReference type="PROSITE" id="PS50850">
    <property type="entry name" value="MFS"/>
    <property type="match status" value="1"/>
</dbReference>
<keyword evidence="3" id="KW-1003">Cell membrane</keyword>
<keyword evidence="4 7" id="KW-0812">Transmembrane</keyword>
<keyword evidence="5 7" id="KW-1133">Transmembrane helix</keyword>
<feature type="transmembrane region" description="Helical" evidence="7">
    <location>
        <begin position="138"/>
        <end position="163"/>
    </location>
</feature>
<dbReference type="GO" id="GO:0022857">
    <property type="term" value="F:transmembrane transporter activity"/>
    <property type="evidence" value="ECO:0007669"/>
    <property type="project" value="InterPro"/>
</dbReference>
<feature type="transmembrane region" description="Helical" evidence="7">
    <location>
        <begin position="276"/>
        <end position="296"/>
    </location>
</feature>
<evidence type="ECO:0000313" key="10">
    <source>
        <dbReference type="Proteomes" id="UP000598775"/>
    </source>
</evidence>
<accession>A0A917EV20</accession>
<dbReference type="Gene3D" id="1.20.1250.20">
    <property type="entry name" value="MFS general substrate transporter like domains"/>
    <property type="match status" value="1"/>
</dbReference>
<evidence type="ECO:0000256" key="4">
    <source>
        <dbReference type="ARBA" id="ARBA00022692"/>
    </source>
</evidence>
<dbReference type="InterPro" id="IPR050171">
    <property type="entry name" value="MFS_Transporters"/>
</dbReference>